<dbReference type="EMBL" id="VULO01000013">
    <property type="protein sequence ID" value="MSS85194.1"/>
    <property type="molecule type" value="Genomic_DNA"/>
</dbReference>
<evidence type="ECO:0000256" key="5">
    <source>
        <dbReference type="ARBA" id="ARBA00022908"/>
    </source>
</evidence>
<feature type="domain" description="Tyr recombinase" evidence="10">
    <location>
        <begin position="98"/>
        <end position="280"/>
    </location>
</feature>
<comment type="function">
    <text evidence="9">Site-specific tyrosine recombinase, which acts by catalyzing the cutting and rejoining of the recombining DNA molecules. The XerC-XerD complex is essential to convert dimers of the bacterial chromosome into monomers to permit their segregation at cell division. It also contributes to the segregational stability of plasmids.</text>
</comment>
<dbReference type="InterPro" id="IPR004107">
    <property type="entry name" value="Integrase_SAM-like_N"/>
</dbReference>
<feature type="domain" description="Core-binding (CB)" evidence="11">
    <location>
        <begin position="1"/>
        <end position="77"/>
    </location>
</feature>
<dbReference type="SUPFAM" id="SSF56349">
    <property type="entry name" value="DNA breaking-rejoining enzymes"/>
    <property type="match status" value="1"/>
</dbReference>
<feature type="active site" evidence="9">
    <location>
        <position position="235"/>
    </location>
</feature>
<feature type="active site" evidence="9">
    <location>
        <position position="140"/>
    </location>
</feature>
<keyword evidence="7 9" id="KW-0233">DNA recombination</keyword>
<dbReference type="InterPro" id="IPR010998">
    <property type="entry name" value="Integrase_recombinase_N"/>
</dbReference>
<dbReference type="PROSITE" id="PS51898">
    <property type="entry name" value="TYR_RECOMBINASE"/>
    <property type="match status" value="1"/>
</dbReference>
<dbReference type="HAMAP" id="MF_01808">
    <property type="entry name" value="Recomb_XerC_XerD"/>
    <property type="match status" value="1"/>
</dbReference>
<proteinExistence type="inferred from homology"/>
<comment type="similarity">
    <text evidence="9">Belongs to the 'phage' integrase family. XerC subfamily.</text>
</comment>
<feature type="active site" evidence="9">
    <location>
        <position position="258"/>
    </location>
</feature>
<comment type="caution">
    <text evidence="12">The sequence shown here is derived from an EMBL/GenBank/DDBJ whole genome shotgun (WGS) entry which is preliminary data.</text>
</comment>
<evidence type="ECO:0000256" key="2">
    <source>
        <dbReference type="ARBA" id="ARBA00022490"/>
    </source>
</evidence>
<dbReference type="GO" id="GO:0051301">
    <property type="term" value="P:cell division"/>
    <property type="evidence" value="ECO:0007669"/>
    <property type="project" value="UniProtKB-KW"/>
</dbReference>
<dbReference type="GO" id="GO:0007059">
    <property type="term" value="P:chromosome segregation"/>
    <property type="evidence" value="ECO:0007669"/>
    <property type="project" value="UniProtKB-UniRule"/>
</dbReference>
<dbReference type="GO" id="GO:0005737">
    <property type="term" value="C:cytoplasm"/>
    <property type="evidence" value="ECO:0007669"/>
    <property type="project" value="UniProtKB-SubCell"/>
</dbReference>
<evidence type="ECO:0000259" key="10">
    <source>
        <dbReference type="PROSITE" id="PS51898"/>
    </source>
</evidence>
<dbReference type="InterPro" id="IPR050090">
    <property type="entry name" value="Tyrosine_recombinase_XerCD"/>
</dbReference>
<dbReference type="SUPFAM" id="SSF47823">
    <property type="entry name" value="lambda integrase-like, N-terminal domain"/>
    <property type="match status" value="1"/>
</dbReference>
<feature type="active site" evidence="9">
    <location>
        <position position="232"/>
    </location>
</feature>
<dbReference type="GO" id="GO:0009037">
    <property type="term" value="F:tyrosine-based site-specific recombinase activity"/>
    <property type="evidence" value="ECO:0007669"/>
    <property type="project" value="UniProtKB-UniRule"/>
</dbReference>
<dbReference type="Pfam" id="PF02899">
    <property type="entry name" value="Phage_int_SAM_1"/>
    <property type="match status" value="1"/>
</dbReference>
<keyword evidence="8 9" id="KW-0131">Cell cycle</keyword>
<feature type="active site" evidence="9">
    <location>
        <position position="164"/>
    </location>
</feature>
<keyword evidence="3 9" id="KW-0132">Cell division</keyword>
<evidence type="ECO:0000256" key="3">
    <source>
        <dbReference type="ARBA" id="ARBA00022618"/>
    </source>
</evidence>
<evidence type="ECO:0000256" key="6">
    <source>
        <dbReference type="ARBA" id="ARBA00023125"/>
    </source>
</evidence>
<name>A0A6N7VTU7_9ACTO</name>
<evidence type="ECO:0000256" key="8">
    <source>
        <dbReference type="ARBA" id="ARBA00023306"/>
    </source>
</evidence>
<organism evidence="12 13">
    <name type="scientific">Scrofimicrobium canadense</name>
    <dbReference type="NCBI Taxonomy" id="2652290"/>
    <lineage>
        <taxon>Bacteria</taxon>
        <taxon>Bacillati</taxon>
        <taxon>Actinomycetota</taxon>
        <taxon>Actinomycetes</taxon>
        <taxon>Actinomycetales</taxon>
        <taxon>Actinomycetaceae</taxon>
        <taxon>Scrofimicrobium</taxon>
    </lineage>
</organism>
<dbReference type="Proteomes" id="UP000470875">
    <property type="component" value="Unassembled WGS sequence"/>
</dbReference>
<evidence type="ECO:0000256" key="1">
    <source>
        <dbReference type="ARBA" id="ARBA00004496"/>
    </source>
</evidence>
<dbReference type="InterPro" id="IPR002104">
    <property type="entry name" value="Integrase_catalytic"/>
</dbReference>
<keyword evidence="4 9" id="KW-0159">Chromosome partition</keyword>
<evidence type="ECO:0000313" key="12">
    <source>
        <dbReference type="EMBL" id="MSS85194.1"/>
    </source>
</evidence>
<dbReference type="RefSeq" id="WP_318656662.1">
    <property type="nucleotide sequence ID" value="NZ_VULO01000013.1"/>
</dbReference>
<dbReference type="CDD" id="cd00798">
    <property type="entry name" value="INT_XerDC_C"/>
    <property type="match status" value="1"/>
</dbReference>
<dbReference type="Gene3D" id="1.10.150.130">
    <property type="match status" value="1"/>
</dbReference>
<comment type="subunit">
    <text evidence="9">Forms a cyclic heterotetrameric complex composed of two molecules of XerC and two molecules of XerD.</text>
</comment>
<dbReference type="PANTHER" id="PTHR30349:SF77">
    <property type="entry name" value="TYROSINE RECOMBINASE XERC"/>
    <property type="match status" value="1"/>
</dbReference>
<evidence type="ECO:0000256" key="7">
    <source>
        <dbReference type="ARBA" id="ARBA00023172"/>
    </source>
</evidence>
<dbReference type="InterPro" id="IPR013762">
    <property type="entry name" value="Integrase-like_cat_sf"/>
</dbReference>
<comment type="subcellular location">
    <subcellularLocation>
        <location evidence="1 9">Cytoplasm</location>
    </subcellularLocation>
</comment>
<dbReference type="GO" id="GO:0003677">
    <property type="term" value="F:DNA binding"/>
    <property type="evidence" value="ECO:0007669"/>
    <property type="project" value="UniProtKB-UniRule"/>
</dbReference>
<sequence length="286" mass="31228">MEEQIEVWAEYLGQRRGFSAATVRAYVSDLRLCMGSVKSFTSRELRSWLASRAAEGASRATVARNAAALRAFGSWALAQGIVDEDPAVDIETAPVKSRLPQVLDTDAVTALLEGAKCEADTPIGVRDWAFFELLYGSGLRVGEACSLDVDDLNLDQGFLRVLGKGNKERVAPVGTPAAKALMQWLQERSDVAKPGEKALFVGQRGSRVDPRVMRGRLHHLAARQGVPDIAPHGLRHTSATHMLSGGADLRFVQDYLGHASLATTQRYTHVDSERLGRVYRQAHPRA</sequence>
<dbReference type="InterPro" id="IPR044068">
    <property type="entry name" value="CB"/>
</dbReference>
<accession>A0A6N7VTU7</accession>
<dbReference type="InterPro" id="IPR011010">
    <property type="entry name" value="DNA_brk_join_enz"/>
</dbReference>
<evidence type="ECO:0000256" key="9">
    <source>
        <dbReference type="HAMAP-Rule" id="MF_01808"/>
    </source>
</evidence>
<keyword evidence="5 9" id="KW-0229">DNA integration</keyword>
<keyword evidence="2 9" id="KW-0963">Cytoplasm</keyword>
<dbReference type="PANTHER" id="PTHR30349">
    <property type="entry name" value="PHAGE INTEGRASE-RELATED"/>
    <property type="match status" value="1"/>
</dbReference>
<evidence type="ECO:0000259" key="11">
    <source>
        <dbReference type="PROSITE" id="PS51900"/>
    </source>
</evidence>
<feature type="active site" description="O-(3'-phospho-DNA)-tyrosine intermediate" evidence="9">
    <location>
        <position position="267"/>
    </location>
</feature>
<dbReference type="GO" id="GO:0006313">
    <property type="term" value="P:DNA transposition"/>
    <property type="evidence" value="ECO:0007669"/>
    <property type="project" value="UniProtKB-UniRule"/>
</dbReference>
<dbReference type="InterPro" id="IPR023009">
    <property type="entry name" value="Tyrosine_recombinase_XerC/XerD"/>
</dbReference>
<keyword evidence="13" id="KW-1185">Reference proteome</keyword>
<dbReference type="AlphaFoldDB" id="A0A6N7VTU7"/>
<reference evidence="12 13" key="1">
    <citation type="submission" date="2019-08" db="EMBL/GenBank/DDBJ databases">
        <title>In-depth cultivation of the pig gut microbiome towards novel bacterial diversity and tailored functional studies.</title>
        <authorList>
            <person name="Wylensek D."/>
            <person name="Hitch T.C.A."/>
            <person name="Clavel T."/>
        </authorList>
    </citation>
    <scope>NUCLEOTIDE SEQUENCE [LARGE SCALE GENOMIC DNA]</scope>
    <source>
        <strain evidence="12 13">WB03_NA08</strain>
    </source>
</reference>
<evidence type="ECO:0000313" key="13">
    <source>
        <dbReference type="Proteomes" id="UP000470875"/>
    </source>
</evidence>
<dbReference type="Gene3D" id="1.10.443.10">
    <property type="entry name" value="Intergrase catalytic core"/>
    <property type="match status" value="1"/>
</dbReference>
<keyword evidence="6 9" id="KW-0238">DNA-binding</keyword>
<evidence type="ECO:0000256" key="4">
    <source>
        <dbReference type="ARBA" id="ARBA00022829"/>
    </source>
</evidence>
<dbReference type="Pfam" id="PF00589">
    <property type="entry name" value="Phage_integrase"/>
    <property type="match status" value="1"/>
</dbReference>
<gene>
    <name evidence="9" type="primary">xerC</name>
    <name evidence="12" type="ORF">FYJ24_10585</name>
</gene>
<dbReference type="PROSITE" id="PS51900">
    <property type="entry name" value="CB"/>
    <property type="match status" value="1"/>
</dbReference>
<protein>
    <recommendedName>
        <fullName evidence="9">Tyrosine recombinase XerC</fullName>
    </recommendedName>
</protein>